<proteinExistence type="predicted"/>
<protein>
    <submittedName>
        <fullName evidence="1">Uncharacterized protein</fullName>
    </submittedName>
</protein>
<organism evidence="1 2">
    <name type="scientific">Crocodylus porosus</name>
    <name type="common">Saltwater crocodile</name>
    <name type="synonym">Estuarine crocodile</name>
    <dbReference type="NCBI Taxonomy" id="8502"/>
    <lineage>
        <taxon>Eukaryota</taxon>
        <taxon>Metazoa</taxon>
        <taxon>Chordata</taxon>
        <taxon>Craniata</taxon>
        <taxon>Vertebrata</taxon>
        <taxon>Euteleostomi</taxon>
        <taxon>Archelosauria</taxon>
        <taxon>Archosauria</taxon>
        <taxon>Crocodylia</taxon>
        <taxon>Longirostres</taxon>
        <taxon>Crocodylidae</taxon>
        <taxon>Crocodylus</taxon>
    </lineage>
</organism>
<evidence type="ECO:0000313" key="2">
    <source>
        <dbReference type="Proteomes" id="UP000594220"/>
    </source>
</evidence>
<reference evidence="1" key="2">
    <citation type="submission" date="2025-09" db="UniProtKB">
        <authorList>
            <consortium name="Ensembl"/>
        </authorList>
    </citation>
    <scope>IDENTIFICATION</scope>
</reference>
<dbReference type="Ensembl" id="ENSCPRT00005014034.1">
    <property type="protein sequence ID" value="ENSCPRP00005011911.1"/>
    <property type="gene ID" value="ENSCPRG00005008496.1"/>
</dbReference>
<dbReference type="Proteomes" id="UP000594220">
    <property type="component" value="Unplaced"/>
</dbReference>
<sequence>RARRAKPLLSGLLSSPLATPMPGSLNSAACMRRFWSGHHIVTVPDQLEQGSCVLNSVCGGEE</sequence>
<keyword evidence="2" id="KW-1185">Reference proteome</keyword>
<dbReference type="AlphaFoldDB" id="A0A7M4EPJ2"/>
<evidence type="ECO:0000313" key="1">
    <source>
        <dbReference type="Ensembl" id="ENSCPRP00005011911.1"/>
    </source>
</evidence>
<reference evidence="1" key="1">
    <citation type="submission" date="2025-08" db="UniProtKB">
        <authorList>
            <consortium name="Ensembl"/>
        </authorList>
    </citation>
    <scope>IDENTIFICATION</scope>
</reference>
<accession>A0A7M4EPJ2</accession>
<name>A0A7M4EPJ2_CROPO</name>